<evidence type="ECO:0000256" key="1">
    <source>
        <dbReference type="SAM" id="SignalP"/>
    </source>
</evidence>
<evidence type="ECO:0000313" key="3">
    <source>
        <dbReference type="EMBL" id="KAK0547831.1"/>
    </source>
</evidence>
<feature type="signal peptide" evidence="1">
    <location>
        <begin position="1"/>
        <end position="16"/>
    </location>
</feature>
<evidence type="ECO:0000259" key="2">
    <source>
        <dbReference type="Pfam" id="PF10181"/>
    </source>
</evidence>
<protein>
    <recommendedName>
        <fullName evidence="2">Phosphatidylinositol N-acetylglucosaminyltransferase subunit H conserved domain-containing protein</fullName>
    </recommendedName>
</protein>
<keyword evidence="4" id="KW-1185">Reference proteome</keyword>
<accession>A0AAN6JQ63</accession>
<organism evidence="3 4">
    <name type="scientific">Tilletia horrida</name>
    <dbReference type="NCBI Taxonomy" id="155126"/>
    <lineage>
        <taxon>Eukaryota</taxon>
        <taxon>Fungi</taxon>
        <taxon>Dikarya</taxon>
        <taxon>Basidiomycota</taxon>
        <taxon>Ustilaginomycotina</taxon>
        <taxon>Exobasidiomycetes</taxon>
        <taxon>Tilletiales</taxon>
        <taxon>Tilletiaceae</taxon>
        <taxon>Tilletia</taxon>
    </lineage>
</organism>
<proteinExistence type="predicted"/>
<feature type="domain" description="Phosphatidylinositol N-acetylglucosaminyltransferase subunit H conserved" evidence="2">
    <location>
        <begin position="19"/>
        <end position="91"/>
    </location>
</feature>
<dbReference type="Pfam" id="PF10181">
    <property type="entry name" value="PIG-H"/>
    <property type="match status" value="1"/>
</dbReference>
<reference evidence="3" key="1">
    <citation type="journal article" date="2023" name="PhytoFront">
        <title>Draft Genome Resources of Seven Strains of Tilletia horrida, Causal Agent of Kernel Smut of Rice.</title>
        <authorList>
            <person name="Khanal S."/>
            <person name="Antony Babu S."/>
            <person name="Zhou X.G."/>
        </authorList>
    </citation>
    <scope>NUCLEOTIDE SEQUENCE</scope>
    <source>
        <strain evidence="3">TX6</strain>
    </source>
</reference>
<dbReference type="Proteomes" id="UP001176517">
    <property type="component" value="Unassembled WGS sequence"/>
</dbReference>
<name>A0AAN6JQ63_9BASI</name>
<evidence type="ECO:0000313" key="4">
    <source>
        <dbReference type="Proteomes" id="UP001176517"/>
    </source>
</evidence>
<dbReference type="InterPro" id="IPR019328">
    <property type="entry name" value="PIGH-H_dom"/>
</dbReference>
<feature type="chain" id="PRO_5042905463" description="Phosphatidylinositol N-acetylglucosaminyltransferase subunit H conserved domain-containing protein" evidence="1">
    <location>
        <begin position="17"/>
        <end position="149"/>
    </location>
</feature>
<comment type="caution">
    <text evidence="3">The sequence shown here is derived from an EMBL/GenBank/DDBJ whole genome shotgun (WGS) entry which is preliminary data.</text>
</comment>
<sequence>MLLLLLAFAGSGTIVGEQILVIRDLGLQHGLMRSNPFLMFFASVFNLSDDFGIATRSHLIPRDEIMDVVVHEAFSRWTIRTYIAVLLTRCDERRFSFTPSPQTSVSAAPPSQFTLQPGGQGGVIVLFPHLRPRLKLVQIAYTEIHRTLF</sequence>
<dbReference type="AlphaFoldDB" id="A0AAN6JQ63"/>
<dbReference type="EMBL" id="JAPDMZ010000151">
    <property type="protein sequence ID" value="KAK0547831.1"/>
    <property type="molecule type" value="Genomic_DNA"/>
</dbReference>
<gene>
    <name evidence="3" type="ORF">OC846_004713</name>
</gene>
<keyword evidence="1" id="KW-0732">Signal</keyword>